<feature type="region of interest" description="Disordered" evidence="5">
    <location>
        <begin position="563"/>
        <end position="624"/>
    </location>
</feature>
<feature type="transmembrane region" description="Helical" evidence="6">
    <location>
        <begin position="221"/>
        <end position="243"/>
    </location>
</feature>
<comment type="caution">
    <text evidence="8">The sequence shown here is derived from an EMBL/GenBank/DDBJ whole genome shotgun (WGS) entry which is preliminary data.</text>
</comment>
<dbReference type="InterPro" id="IPR017981">
    <property type="entry name" value="GPCR_2-like_7TM"/>
</dbReference>
<gene>
    <name evidence="8" type="primary">ADGRL3_0</name>
    <name evidence="8" type="ORF">GWK47_003722</name>
</gene>
<dbReference type="Gene3D" id="2.60.220.50">
    <property type="match status" value="1"/>
</dbReference>
<feature type="transmembrane region" description="Helical" evidence="6">
    <location>
        <begin position="286"/>
        <end position="306"/>
    </location>
</feature>
<dbReference type="OrthoDB" id="6359515at2759"/>
<feature type="compositionally biased region" description="Basic residues" evidence="5">
    <location>
        <begin position="463"/>
        <end position="479"/>
    </location>
</feature>
<feature type="transmembrane region" description="Helical" evidence="6">
    <location>
        <begin position="395"/>
        <end position="417"/>
    </location>
</feature>
<dbReference type="Gene3D" id="1.20.1070.10">
    <property type="entry name" value="Rhodopsin 7-helix transmembrane proteins"/>
    <property type="match status" value="1"/>
</dbReference>
<keyword evidence="3 6" id="KW-1133">Transmembrane helix</keyword>
<dbReference type="SMART" id="SM00303">
    <property type="entry name" value="GPS"/>
    <property type="match status" value="1"/>
</dbReference>
<feature type="transmembrane region" description="Helical" evidence="6">
    <location>
        <begin position="370"/>
        <end position="389"/>
    </location>
</feature>
<evidence type="ECO:0000313" key="8">
    <source>
        <dbReference type="EMBL" id="KAG0728508.1"/>
    </source>
</evidence>
<comment type="subcellular location">
    <subcellularLocation>
        <location evidence="1">Membrane</location>
        <topology evidence="1">Multi-pass membrane protein</topology>
    </subcellularLocation>
</comment>
<dbReference type="GO" id="GO:0005886">
    <property type="term" value="C:plasma membrane"/>
    <property type="evidence" value="ECO:0007669"/>
    <property type="project" value="TreeGrafter"/>
</dbReference>
<dbReference type="InterPro" id="IPR046338">
    <property type="entry name" value="GAIN_dom_sf"/>
</dbReference>
<dbReference type="InterPro" id="IPR000832">
    <property type="entry name" value="GPCR_2_secretin-like"/>
</dbReference>
<dbReference type="Proteomes" id="UP000770661">
    <property type="component" value="Unassembled WGS sequence"/>
</dbReference>
<keyword evidence="8" id="KW-0675">Receptor</keyword>
<protein>
    <submittedName>
        <fullName evidence="8">Adhesion G protein-coupled receptor L3</fullName>
    </submittedName>
</protein>
<feature type="region of interest" description="Disordered" evidence="5">
    <location>
        <begin position="440"/>
        <end position="544"/>
    </location>
</feature>
<reference evidence="8" key="1">
    <citation type="submission" date="2020-07" db="EMBL/GenBank/DDBJ databases">
        <title>The High-quality genome of the commercially important snow crab, Chionoecetes opilio.</title>
        <authorList>
            <person name="Jeong J.-H."/>
            <person name="Ryu S."/>
        </authorList>
    </citation>
    <scope>NUCLEOTIDE SEQUENCE</scope>
    <source>
        <strain evidence="8">MADBK_172401_WGS</strain>
        <tissue evidence="8">Digestive gland</tissue>
    </source>
</reference>
<dbReference type="PROSITE" id="PS50261">
    <property type="entry name" value="G_PROTEIN_RECEP_F2_4"/>
    <property type="match status" value="1"/>
</dbReference>
<dbReference type="PANTHER" id="PTHR12011">
    <property type="entry name" value="ADHESION G-PROTEIN COUPLED RECEPTOR"/>
    <property type="match status" value="1"/>
</dbReference>
<evidence type="ECO:0000256" key="2">
    <source>
        <dbReference type="ARBA" id="ARBA00022692"/>
    </source>
</evidence>
<dbReference type="EMBL" id="JACEEZ010002126">
    <property type="protein sequence ID" value="KAG0728508.1"/>
    <property type="molecule type" value="Genomic_DNA"/>
</dbReference>
<proteinExistence type="predicted"/>
<sequence length="624" mass="68796">MTSLLEMQIASSDLSNAQLKQDLVRNYTADLVKIEGNLFTFEDVWDGSDKENLGRLGSSLLHELERTGFILADHSEEDLLHFTDPVLYMSVLSKPSLASEDKPTEINSFVVSMTLGALNHSVSFSPKGGQVLLRLQHAVRESGPYFRKLYRWRRDGEAPSMIPRSAVCVYWNTTSSTWVPDGCQLITTNHDVTYCSCSHLSMISIITDVHSYVGRDATLDVLGTLLSSLSCVALVLAFLILQFCKGVQASPRIAITKQLCISLFLSHFFLILFLDRDFLKLSAEACKVVAGLLHYLLTASIGWMLAEGLQLFHTVHFTLDPTNFIVTYWLVGYGLPVVVVLVTALVAFGSDQWKTQEAYAPPGSELCIKGSFSLNCILGVTWVFGLLYINTEHVFAYLFTIFNASQGVMIFVFNCMLNENVRTALVTSLPRAIKQRLMSKASQNGLSSGRGSSGACTTYNRPVNHHHHHSHHHHHHHRQPAPVSPADQETTLHNDSRPTALEYPATPPAVPGLDMTKARRRRRSGGVPPCLATGSTRRSTYPMPPYPMAHPLSTLLACPMKLPGEGDKFSGSQQGVAARPEELAQEGKPVVSRHSDLLHISPPPVSPPNPPGGDPEDQPRPQEE</sequence>
<accession>A0A8J5CQ42</accession>
<evidence type="ECO:0000256" key="6">
    <source>
        <dbReference type="SAM" id="Phobius"/>
    </source>
</evidence>
<dbReference type="AlphaFoldDB" id="A0A8J5CQ42"/>
<dbReference type="Pfam" id="PF00002">
    <property type="entry name" value="7tm_2"/>
    <property type="match status" value="2"/>
</dbReference>
<dbReference type="GO" id="GO:0007189">
    <property type="term" value="P:adenylate cyclase-activating G protein-coupled receptor signaling pathway"/>
    <property type="evidence" value="ECO:0007669"/>
    <property type="project" value="TreeGrafter"/>
</dbReference>
<evidence type="ECO:0000313" key="9">
    <source>
        <dbReference type="Proteomes" id="UP000770661"/>
    </source>
</evidence>
<keyword evidence="4 6" id="KW-0472">Membrane</keyword>
<dbReference type="Pfam" id="PF01825">
    <property type="entry name" value="GPS"/>
    <property type="match status" value="1"/>
</dbReference>
<feature type="compositionally biased region" description="Polar residues" evidence="5">
    <location>
        <begin position="440"/>
        <end position="461"/>
    </location>
</feature>
<keyword evidence="2 6" id="KW-0812">Transmembrane</keyword>
<dbReference type="PRINTS" id="PR00249">
    <property type="entry name" value="GPCRSECRETIN"/>
</dbReference>
<evidence type="ECO:0000259" key="7">
    <source>
        <dbReference type="PROSITE" id="PS50261"/>
    </source>
</evidence>
<name>A0A8J5CQ42_CHIOP</name>
<feature type="transmembrane region" description="Helical" evidence="6">
    <location>
        <begin position="255"/>
        <end position="274"/>
    </location>
</feature>
<evidence type="ECO:0000256" key="3">
    <source>
        <dbReference type="ARBA" id="ARBA00022989"/>
    </source>
</evidence>
<keyword evidence="9" id="KW-1185">Reference proteome</keyword>
<organism evidence="8 9">
    <name type="scientific">Chionoecetes opilio</name>
    <name type="common">Atlantic snow crab</name>
    <name type="synonym">Cancer opilio</name>
    <dbReference type="NCBI Taxonomy" id="41210"/>
    <lineage>
        <taxon>Eukaryota</taxon>
        <taxon>Metazoa</taxon>
        <taxon>Ecdysozoa</taxon>
        <taxon>Arthropoda</taxon>
        <taxon>Crustacea</taxon>
        <taxon>Multicrustacea</taxon>
        <taxon>Malacostraca</taxon>
        <taxon>Eumalacostraca</taxon>
        <taxon>Eucarida</taxon>
        <taxon>Decapoda</taxon>
        <taxon>Pleocyemata</taxon>
        <taxon>Brachyura</taxon>
        <taxon>Eubrachyura</taxon>
        <taxon>Majoidea</taxon>
        <taxon>Majidae</taxon>
        <taxon>Chionoecetes</taxon>
    </lineage>
</organism>
<dbReference type="GO" id="GO:0004930">
    <property type="term" value="F:G protein-coupled receptor activity"/>
    <property type="evidence" value="ECO:0007669"/>
    <property type="project" value="InterPro"/>
</dbReference>
<feature type="domain" description="G-protein coupled receptors family 2 profile 2" evidence="7">
    <location>
        <begin position="219"/>
        <end position="384"/>
    </location>
</feature>
<feature type="transmembrane region" description="Helical" evidence="6">
    <location>
        <begin position="326"/>
        <end position="349"/>
    </location>
</feature>
<evidence type="ECO:0000256" key="1">
    <source>
        <dbReference type="ARBA" id="ARBA00004141"/>
    </source>
</evidence>
<dbReference type="GO" id="GO:0007166">
    <property type="term" value="P:cell surface receptor signaling pathway"/>
    <property type="evidence" value="ECO:0007669"/>
    <property type="project" value="InterPro"/>
</dbReference>
<feature type="compositionally biased region" description="Pro residues" evidence="5">
    <location>
        <begin position="601"/>
        <end position="613"/>
    </location>
</feature>
<evidence type="ECO:0000256" key="5">
    <source>
        <dbReference type="SAM" id="MobiDB-lite"/>
    </source>
</evidence>
<evidence type="ECO:0000256" key="4">
    <source>
        <dbReference type="ARBA" id="ARBA00023136"/>
    </source>
</evidence>
<dbReference type="InterPro" id="IPR000203">
    <property type="entry name" value="GPS"/>
</dbReference>
<dbReference type="PANTHER" id="PTHR12011:SF465">
    <property type="entry name" value="GPS DOMAIN-CONTAINING PROTEIN"/>
    <property type="match status" value="1"/>
</dbReference>